<proteinExistence type="predicted"/>
<name>A0A238L3I5_9RHOB</name>
<sequence length="135" mass="14531">MIADAADITLREGETEQGTCRCCGAPTTIVTGYLEVGALSAGWYTVGATMGEPDHLPLVRIYLGDWSDSAGPAERWGLRIGITPDGPNLLDWPEKDRAEARPVFSPLDRAQVLGTPMEAQVFDLLDTILSGDSRL</sequence>
<protein>
    <submittedName>
        <fullName evidence="1">Uncharacterized protein</fullName>
    </submittedName>
</protein>
<evidence type="ECO:0000313" key="2">
    <source>
        <dbReference type="Proteomes" id="UP000207598"/>
    </source>
</evidence>
<gene>
    <name evidence="1" type="ORF">MAA8898_04355</name>
</gene>
<dbReference type="OrthoDB" id="7859967at2"/>
<dbReference type="RefSeq" id="WP_094023098.1">
    <property type="nucleotide sequence ID" value="NZ_FXYF01000016.1"/>
</dbReference>
<organism evidence="1 2">
    <name type="scientific">Maliponia aquimaris</name>
    <dbReference type="NCBI Taxonomy" id="1673631"/>
    <lineage>
        <taxon>Bacteria</taxon>
        <taxon>Pseudomonadati</taxon>
        <taxon>Pseudomonadota</taxon>
        <taxon>Alphaproteobacteria</taxon>
        <taxon>Rhodobacterales</taxon>
        <taxon>Paracoccaceae</taxon>
        <taxon>Maliponia</taxon>
    </lineage>
</organism>
<dbReference type="AlphaFoldDB" id="A0A238L3I5"/>
<dbReference type="Proteomes" id="UP000207598">
    <property type="component" value="Unassembled WGS sequence"/>
</dbReference>
<evidence type="ECO:0000313" key="1">
    <source>
        <dbReference type="EMBL" id="SMX49579.1"/>
    </source>
</evidence>
<reference evidence="1 2" key="1">
    <citation type="submission" date="2017-05" db="EMBL/GenBank/DDBJ databases">
        <authorList>
            <person name="Song R."/>
            <person name="Chenine A.L."/>
            <person name="Ruprecht R.M."/>
        </authorList>
    </citation>
    <scope>NUCLEOTIDE SEQUENCE [LARGE SCALE GENOMIC DNA]</scope>
    <source>
        <strain evidence="1 2">CECT 8898</strain>
    </source>
</reference>
<dbReference type="EMBL" id="FXYF01000016">
    <property type="protein sequence ID" value="SMX49579.1"/>
    <property type="molecule type" value="Genomic_DNA"/>
</dbReference>
<accession>A0A238L3I5</accession>
<keyword evidence="2" id="KW-1185">Reference proteome</keyword>